<keyword evidence="1" id="KW-0472">Membrane</keyword>
<dbReference type="EMBL" id="BTRK01000006">
    <property type="protein sequence ID" value="GMR57823.1"/>
    <property type="molecule type" value="Genomic_DNA"/>
</dbReference>
<dbReference type="AlphaFoldDB" id="A0AAN5I9M0"/>
<evidence type="ECO:0000313" key="3">
    <source>
        <dbReference type="Proteomes" id="UP001328107"/>
    </source>
</evidence>
<feature type="transmembrane region" description="Helical" evidence="1">
    <location>
        <begin position="145"/>
        <end position="169"/>
    </location>
</feature>
<sequence length="266" mass="29915">IPIRITATLTQISLLIMIPCLRTLLQTQGMHGNCKALLITSGLLQLAILVVQEAHFVHNFITDNRIHAGGKPQKPFAATQNGLFIISSCMSLMLLLERTYAVWNCAKYEKTSMHFLPLSTLIGISILVGALGVYGLYWPNMKVELIIVVYVMEGCTFLLSIAIIVYARSKLRLMPYNEDRLKSKYQVKEVLNFSLAILPSVFVSAIMHTLSLVPTLLWIGGTIDYPLDCLFYYSVTILNCILTKLTLIGFHKGMRQRFLLLFVSKL</sequence>
<feature type="transmembrane region" description="Helical" evidence="1">
    <location>
        <begin position="190"/>
        <end position="210"/>
    </location>
</feature>
<protein>
    <recommendedName>
        <fullName evidence="4">G protein-coupled receptor</fullName>
    </recommendedName>
</protein>
<feature type="non-terminal residue" evidence="2">
    <location>
        <position position="1"/>
    </location>
</feature>
<organism evidence="2 3">
    <name type="scientific">Pristionchus mayeri</name>
    <dbReference type="NCBI Taxonomy" id="1317129"/>
    <lineage>
        <taxon>Eukaryota</taxon>
        <taxon>Metazoa</taxon>
        <taxon>Ecdysozoa</taxon>
        <taxon>Nematoda</taxon>
        <taxon>Chromadorea</taxon>
        <taxon>Rhabditida</taxon>
        <taxon>Rhabditina</taxon>
        <taxon>Diplogasteromorpha</taxon>
        <taxon>Diplogasteroidea</taxon>
        <taxon>Neodiplogasteridae</taxon>
        <taxon>Pristionchus</taxon>
    </lineage>
</organism>
<gene>
    <name evidence="2" type="ORF">PMAYCL1PPCAC_28018</name>
</gene>
<evidence type="ECO:0000313" key="2">
    <source>
        <dbReference type="EMBL" id="GMR57823.1"/>
    </source>
</evidence>
<keyword evidence="3" id="KW-1185">Reference proteome</keyword>
<dbReference type="PANTHER" id="PTHR47521">
    <property type="entry name" value="SERPENTINE RECEPTOR, CLASS E (EPSILON)-RELATED"/>
    <property type="match status" value="1"/>
</dbReference>
<name>A0AAN5I9M0_9BILA</name>
<feature type="transmembrane region" description="Helical" evidence="1">
    <location>
        <begin position="77"/>
        <end position="96"/>
    </location>
</feature>
<feature type="transmembrane region" description="Helical" evidence="1">
    <location>
        <begin position="37"/>
        <end position="57"/>
    </location>
</feature>
<dbReference type="PANTHER" id="PTHR47521:SF18">
    <property type="entry name" value="G PROTEIN-COUPLED RECEPTOR-RELATED"/>
    <property type="match status" value="1"/>
</dbReference>
<feature type="transmembrane region" description="Helical" evidence="1">
    <location>
        <begin position="230"/>
        <end position="250"/>
    </location>
</feature>
<accession>A0AAN5I9M0</accession>
<dbReference type="Proteomes" id="UP001328107">
    <property type="component" value="Unassembled WGS sequence"/>
</dbReference>
<evidence type="ECO:0008006" key="4">
    <source>
        <dbReference type="Google" id="ProtNLM"/>
    </source>
</evidence>
<feature type="non-terminal residue" evidence="2">
    <location>
        <position position="266"/>
    </location>
</feature>
<keyword evidence="1" id="KW-0812">Transmembrane</keyword>
<feature type="transmembrane region" description="Helical" evidence="1">
    <location>
        <begin position="116"/>
        <end position="139"/>
    </location>
</feature>
<dbReference type="InterPro" id="IPR052860">
    <property type="entry name" value="NRL-GPCR1"/>
</dbReference>
<reference evidence="3" key="1">
    <citation type="submission" date="2022-10" db="EMBL/GenBank/DDBJ databases">
        <title>Genome assembly of Pristionchus species.</title>
        <authorList>
            <person name="Yoshida K."/>
            <person name="Sommer R.J."/>
        </authorList>
    </citation>
    <scope>NUCLEOTIDE SEQUENCE [LARGE SCALE GENOMIC DNA]</scope>
    <source>
        <strain evidence="3">RS5460</strain>
    </source>
</reference>
<evidence type="ECO:0000256" key="1">
    <source>
        <dbReference type="SAM" id="Phobius"/>
    </source>
</evidence>
<keyword evidence="1" id="KW-1133">Transmembrane helix</keyword>
<comment type="caution">
    <text evidence="2">The sequence shown here is derived from an EMBL/GenBank/DDBJ whole genome shotgun (WGS) entry which is preliminary data.</text>
</comment>
<proteinExistence type="predicted"/>